<keyword evidence="3" id="KW-0472">Membrane</keyword>
<feature type="domain" description="Bacteriophage tail tape measure N-terminal" evidence="4">
    <location>
        <begin position="173"/>
        <end position="363"/>
    </location>
</feature>
<gene>
    <name evidence="5" type="ORF">KWG56_00615</name>
</gene>
<protein>
    <submittedName>
        <fullName evidence="5">Phage tail length tape measure family protein</fullName>
    </submittedName>
</protein>
<evidence type="ECO:0000256" key="1">
    <source>
        <dbReference type="SAM" id="Coils"/>
    </source>
</evidence>
<feature type="region of interest" description="Disordered" evidence="2">
    <location>
        <begin position="470"/>
        <end position="525"/>
    </location>
</feature>
<accession>A0ABX8TH51</accession>
<dbReference type="Pfam" id="PF06791">
    <property type="entry name" value="TMP_2"/>
    <property type="match status" value="1"/>
</dbReference>
<evidence type="ECO:0000313" key="6">
    <source>
        <dbReference type="Proteomes" id="UP000824334"/>
    </source>
</evidence>
<sequence>MTTRQIAYRLKAEGKTELRRDQQEVAQGFKETYAAAEQGAAQATAAADRLEKKYRAMAQAAQDSAQAQRSQFAVNAGYAPGLNRDARGSAAASASVFMQDDTDLRRVEALRAAIDPLTAAQNKLNHELREYDTLAKAGKITTGELAQLQGQARVRFDETAAAIARNEKGLTRLAMASRLNLARQGADVFTTAAMGMNPAMIAVQQGPQILDALATSGYKVNAAMIAAGAGLSAAAAGVVLLGVAWLKAEQAAADYESAATGIGRTAGLTAGQLRDLTVAAAESGEISRKAAREMATEYLATGVIGKETLSGLISITRDYASFTGLDAEQATKSLAKAMEDPKKAAHAMTEQFGLLSQAQLRDIDNMIEQGDLRGAQIKLMDELTSAVSGHADRAREITEVWNDIGRSISDALDKLGEFLHTTQDERIDKLRARAYWSNNPAERQGFESQLWVEERQKGIREMLDAGVNEAAAAKAQAERDRVAREAREKKTEQEGRKAKAAADRAAREAERERKEALQRSRREEDRTATIDLEIARARQDYAEVQRLEDANAARTRERQLIDDGTSAEKARTKALEEQQRLIEARAVQDAREIRAMGQQRDLEIMRMAGEDRFVQSRERALDIAARILDYEKKGLDTATARNLVESQIKDFDEARAQALERSAAVREREWKMVLAQASGNATALRGLNRSDWIENRAREIERDPNKPLNFGEGRNQAVAEYGQLMRAETTGAMRDGIKSFADDLDRSGRIGDALARQFDRASDRLRDRLIDMVIDLDWSAMMKGGPGGVGSWFSKGVNFLFGRNAEGTDFWTGGPTWVGERGPELLDLPRGSRVIENARSLDMVRKAAGGGGQVVTQHYYLQGAVTTDELWGRIERGDAAAAQRGAVGGADIAVGVVRSSAAAEQRQQHMLKD</sequence>
<keyword evidence="3" id="KW-1133">Transmembrane helix</keyword>
<keyword evidence="6" id="KW-1185">Reference proteome</keyword>
<dbReference type="Proteomes" id="UP000824334">
    <property type="component" value="Chromosome"/>
</dbReference>
<keyword evidence="1" id="KW-0175">Coiled coil</keyword>
<evidence type="ECO:0000259" key="4">
    <source>
        <dbReference type="Pfam" id="PF06791"/>
    </source>
</evidence>
<organism evidence="5 6">
    <name type="scientific">Brevundimonas nasdae</name>
    <dbReference type="NCBI Taxonomy" id="172043"/>
    <lineage>
        <taxon>Bacteria</taxon>
        <taxon>Pseudomonadati</taxon>
        <taxon>Pseudomonadota</taxon>
        <taxon>Alphaproteobacteria</taxon>
        <taxon>Caulobacterales</taxon>
        <taxon>Caulobacteraceae</taxon>
        <taxon>Brevundimonas</taxon>
    </lineage>
</organism>
<name>A0ABX8TH51_9CAUL</name>
<keyword evidence="3" id="KW-0812">Transmembrane</keyword>
<feature type="coiled-coil region" evidence="1">
    <location>
        <begin position="33"/>
        <end position="60"/>
    </location>
</feature>
<evidence type="ECO:0000256" key="2">
    <source>
        <dbReference type="SAM" id="MobiDB-lite"/>
    </source>
</evidence>
<proteinExistence type="predicted"/>
<reference evidence="5 6" key="1">
    <citation type="submission" date="2021-07" db="EMBL/GenBank/DDBJ databases">
        <title>Isolation and characterization of bacteria from a gold mining with a capacity of golden bioaccumulation.</title>
        <authorList>
            <person name="Yang X.J."/>
        </authorList>
    </citation>
    <scope>NUCLEOTIDE SEQUENCE [LARGE SCALE GENOMIC DNA]</scope>
    <source>
        <strain evidence="5 6">Au29</strain>
    </source>
</reference>
<evidence type="ECO:0000256" key="3">
    <source>
        <dbReference type="SAM" id="Phobius"/>
    </source>
</evidence>
<dbReference type="RefSeq" id="WP_219353313.1">
    <property type="nucleotide sequence ID" value="NZ_CP080034.1"/>
</dbReference>
<feature type="compositionally biased region" description="Basic and acidic residues" evidence="2">
    <location>
        <begin position="476"/>
        <end position="525"/>
    </location>
</feature>
<dbReference type="GeneID" id="94373746"/>
<feature type="transmembrane region" description="Helical" evidence="3">
    <location>
        <begin position="222"/>
        <end position="246"/>
    </location>
</feature>
<dbReference type="EMBL" id="CP080034">
    <property type="protein sequence ID" value="QYC10561.1"/>
    <property type="molecule type" value="Genomic_DNA"/>
</dbReference>
<evidence type="ECO:0000313" key="5">
    <source>
        <dbReference type="EMBL" id="QYC10561.1"/>
    </source>
</evidence>
<dbReference type="InterPro" id="IPR009628">
    <property type="entry name" value="Phage_tape_measure_N"/>
</dbReference>